<keyword evidence="2" id="KW-1185">Reference proteome</keyword>
<dbReference type="InterPro" id="IPR024064">
    <property type="entry name" value="FdhE-like_sf"/>
</dbReference>
<protein>
    <submittedName>
        <fullName evidence="1">Uncharacterized protein</fullName>
    </submittedName>
</protein>
<evidence type="ECO:0000313" key="2">
    <source>
        <dbReference type="Proteomes" id="UP000198620"/>
    </source>
</evidence>
<organism evidence="1 2">
    <name type="scientific">Nitrosovibrio tenuis</name>
    <dbReference type="NCBI Taxonomy" id="1233"/>
    <lineage>
        <taxon>Bacteria</taxon>
        <taxon>Pseudomonadati</taxon>
        <taxon>Pseudomonadota</taxon>
        <taxon>Betaproteobacteria</taxon>
        <taxon>Nitrosomonadales</taxon>
        <taxon>Nitrosomonadaceae</taxon>
        <taxon>Nitrosovibrio</taxon>
    </lineage>
</organism>
<dbReference type="SUPFAM" id="SSF144020">
    <property type="entry name" value="FdhE-like"/>
    <property type="match status" value="1"/>
</dbReference>
<sequence length="78" mass="9061">MSLNLDPETIKIKCPHCSNQFEETVSRLKYEPKLSCPRCKRYVGVNLLELHTMLESVRRQSDNLLKRLINRSSGKRSA</sequence>
<name>A0A1H7G7Z0_9PROT</name>
<proteinExistence type="predicted"/>
<gene>
    <name evidence="1" type="ORF">SAMN05216387_101203</name>
</gene>
<accession>A0A1H7G7Z0</accession>
<dbReference type="Proteomes" id="UP000198620">
    <property type="component" value="Unassembled WGS sequence"/>
</dbReference>
<dbReference type="Pfam" id="PF23499">
    <property type="entry name" value="YnfU"/>
    <property type="match status" value="1"/>
</dbReference>
<dbReference type="EMBL" id="FOBH01000001">
    <property type="protein sequence ID" value="SEK34238.1"/>
    <property type="molecule type" value="Genomic_DNA"/>
</dbReference>
<dbReference type="AlphaFoldDB" id="A0A1H7G7Z0"/>
<reference evidence="1 2" key="1">
    <citation type="submission" date="2016-10" db="EMBL/GenBank/DDBJ databases">
        <authorList>
            <person name="de Groot N.N."/>
        </authorList>
    </citation>
    <scope>NUCLEOTIDE SEQUENCE [LARGE SCALE GENOMIC DNA]</scope>
    <source>
        <strain evidence="1 2">Nv1</strain>
    </source>
</reference>
<dbReference type="InterPro" id="IPR057793">
    <property type="entry name" value="YnfU-like"/>
</dbReference>
<dbReference type="RefSeq" id="WP_090826050.1">
    <property type="nucleotide sequence ID" value="NZ_FOBH01000001.1"/>
</dbReference>
<evidence type="ECO:0000313" key="1">
    <source>
        <dbReference type="EMBL" id="SEK34238.1"/>
    </source>
</evidence>